<name>A0ACB1AIE6_MELEN</name>
<organism evidence="1 2">
    <name type="scientific">Meloidogyne enterolobii</name>
    <name type="common">Root-knot nematode worm</name>
    <name type="synonym">Meloidogyne mayaguensis</name>
    <dbReference type="NCBI Taxonomy" id="390850"/>
    <lineage>
        <taxon>Eukaryota</taxon>
        <taxon>Metazoa</taxon>
        <taxon>Ecdysozoa</taxon>
        <taxon>Nematoda</taxon>
        <taxon>Chromadorea</taxon>
        <taxon>Rhabditida</taxon>
        <taxon>Tylenchina</taxon>
        <taxon>Tylenchomorpha</taxon>
        <taxon>Tylenchoidea</taxon>
        <taxon>Meloidogynidae</taxon>
        <taxon>Meloidogyninae</taxon>
        <taxon>Meloidogyne</taxon>
    </lineage>
</organism>
<dbReference type="Proteomes" id="UP001497535">
    <property type="component" value="Unassembled WGS sequence"/>
</dbReference>
<evidence type="ECO:0000313" key="1">
    <source>
        <dbReference type="EMBL" id="CAK5090791.1"/>
    </source>
</evidence>
<reference evidence="1" key="1">
    <citation type="submission" date="2023-11" db="EMBL/GenBank/DDBJ databases">
        <authorList>
            <person name="Poullet M."/>
        </authorList>
    </citation>
    <scope>NUCLEOTIDE SEQUENCE</scope>
    <source>
        <strain evidence="1">E1834</strain>
    </source>
</reference>
<evidence type="ECO:0000313" key="2">
    <source>
        <dbReference type="Proteomes" id="UP001497535"/>
    </source>
</evidence>
<dbReference type="EMBL" id="CAVMJV010000084">
    <property type="protein sequence ID" value="CAK5090791.1"/>
    <property type="molecule type" value="Genomic_DNA"/>
</dbReference>
<gene>
    <name evidence="1" type="ORF">MENTE1834_LOCUS38599</name>
</gene>
<sequence>MFHLHIFGLIYKKNLFFNRNMKIGIRRYFYMFSIVLIINVIYAVADIFFVIPYSGGGVQQFVEINKIFPFFQTEMVNLGILTSLLLAFIELVPYFIIIFCGIKMVKYVNEHTGLDQEMKRLFKQLTKTLILLVCFELGN</sequence>
<protein>
    <submittedName>
        <fullName evidence="1">Uncharacterized protein</fullName>
    </submittedName>
</protein>
<comment type="caution">
    <text evidence="1">The sequence shown here is derived from an EMBL/GenBank/DDBJ whole genome shotgun (WGS) entry which is preliminary data.</text>
</comment>
<accession>A0ACB1AIE6</accession>
<keyword evidence="2" id="KW-1185">Reference proteome</keyword>
<proteinExistence type="predicted"/>